<evidence type="ECO:0000313" key="3">
    <source>
        <dbReference type="Proteomes" id="UP000186112"/>
    </source>
</evidence>
<dbReference type="RefSeq" id="WP_075728026.1">
    <property type="nucleotide sequence ID" value="NZ_LTDM01000059.1"/>
</dbReference>
<dbReference type="OrthoDB" id="1708274at2"/>
<sequence>MAIKNVKEKTNLKLELDGGIVDEKQKLISKTYSKIKTDALDEELYETALALQTLQSKDLLNVKRVEEMSLISQ</sequence>
<gene>
    <name evidence="2" type="ORF">TICRE_22150</name>
</gene>
<comment type="caution">
    <text evidence="2">The sequence shown here is derived from an EMBL/GenBank/DDBJ whole genome shotgun (WGS) entry which is preliminary data.</text>
</comment>
<name>A0A1U7M3R6_TISCR</name>
<protein>
    <recommendedName>
        <fullName evidence="1">DUF1659 domain-containing protein</fullName>
    </recommendedName>
</protein>
<dbReference type="AlphaFoldDB" id="A0A1U7M3R6"/>
<dbReference type="InterPro" id="IPR012454">
    <property type="entry name" value="DUF1659"/>
</dbReference>
<evidence type="ECO:0000259" key="1">
    <source>
        <dbReference type="Pfam" id="PF07872"/>
    </source>
</evidence>
<proteinExistence type="predicted"/>
<accession>A0A1U7M3R6</accession>
<dbReference type="Pfam" id="PF07872">
    <property type="entry name" value="DUF1659"/>
    <property type="match status" value="1"/>
</dbReference>
<evidence type="ECO:0000313" key="2">
    <source>
        <dbReference type="EMBL" id="OLS01838.1"/>
    </source>
</evidence>
<keyword evidence="3" id="KW-1185">Reference proteome</keyword>
<feature type="domain" description="DUF1659" evidence="1">
    <location>
        <begin position="2"/>
        <end position="71"/>
    </location>
</feature>
<dbReference type="EMBL" id="LTDM01000059">
    <property type="protein sequence ID" value="OLS01838.1"/>
    <property type="molecule type" value="Genomic_DNA"/>
</dbReference>
<organism evidence="2 3">
    <name type="scientific">Tissierella creatinophila DSM 6911</name>
    <dbReference type="NCBI Taxonomy" id="1123403"/>
    <lineage>
        <taxon>Bacteria</taxon>
        <taxon>Bacillati</taxon>
        <taxon>Bacillota</taxon>
        <taxon>Tissierellia</taxon>
        <taxon>Tissierellales</taxon>
        <taxon>Tissierellaceae</taxon>
        <taxon>Tissierella</taxon>
    </lineage>
</organism>
<dbReference type="Proteomes" id="UP000186112">
    <property type="component" value="Unassembled WGS sequence"/>
</dbReference>
<reference evidence="2 3" key="1">
    <citation type="submission" date="2016-02" db="EMBL/GenBank/DDBJ databases">
        <title>Genome sequence of Tissierella creatinophila DSM 6911.</title>
        <authorList>
            <person name="Poehlein A."/>
            <person name="Daniel R."/>
        </authorList>
    </citation>
    <scope>NUCLEOTIDE SEQUENCE [LARGE SCALE GENOMIC DNA]</scope>
    <source>
        <strain evidence="2 3">DSM 6911</strain>
    </source>
</reference>